<evidence type="ECO:0000256" key="4">
    <source>
        <dbReference type="ARBA" id="ARBA00022801"/>
    </source>
</evidence>
<keyword evidence="3" id="KW-0255">Endonuclease</keyword>
<dbReference type="InterPro" id="IPR008947">
    <property type="entry name" value="PLipase_C/P1_nuclease_dom_sf"/>
</dbReference>
<gene>
    <name evidence="7" type="ORF">EAH76_11600</name>
</gene>
<dbReference type="GO" id="GO:0016788">
    <property type="term" value="F:hydrolase activity, acting on ester bonds"/>
    <property type="evidence" value="ECO:0007669"/>
    <property type="project" value="InterPro"/>
</dbReference>
<dbReference type="Proteomes" id="UP000319931">
    <property type="component" value="Unassembled WGS sequence"/>
</dbReference>
<dbReference type="EMBL" id="RCZC01000002">
    <property type="protein sequence ID" value="TPG55191.1"/>
    <property type="molecule type" value="Genomic_DNA"/>
</dbReference>
<evidence type="ECO:0000313" key="7">
    <source>
        <dbReference type="EMBL" id="TPG55191.1"/>
    </source>
</evidence>
<evidence type="ECO:0000256" key="3">
    <source>
        <dbReference type="ARBA" id="ARBA00022759"/>
    </source>
</evidence>
<dbReference type="GO" id="GO:0003676">
    <property type="term" value="F:nucleic acid binding"/>
    <property type="evidence" value="ECO:0007669"/>
    <property type="project" value="InterPro"/>
</dbReference>
<accession>A0A502G0N8</accession>
<protein>
    <recommendedName>
        <fullName evidence="9">S1/P1 Nuclease</fullName>
    </recommendedName>
</protein>
<keyword evidence="2" id="KW-0479">Metal-binding</keyword>
<dbReference type="InterPro" id="IPR003154">
    <property type="entry name" value="S1/P1nuclease"/>
</dbReference>
<evidence type="ECO:0000313" key="8">
    <source>
        <dbReference type="Proteomes" id="UP000319931"/>
    </source>
</evidence>
<keyword evidence="5" id="KW-1015">Disulfide bond</keyword>
<dbReference type="PANTHER" id="PTHR33146">
    <property type="entry name" value="ENDONUCLEASE 4"/>
    <property type="match status" value="1"/>
</dbReference>
<dbReference type="GO" id="GO:0004519">
    <property type="term" value="F:endonuclease activity"/>
    <property type="evidence" value="ECO:0007669"/>
    <property type="project" value="UniProtKB-KW"/>
</dbReference>
<keyword evidence="6" id="KW-0325">Glycoprotein</keyword>
<dbReference type="SUPFAM" id="SSF48537">
    <property type="entry name" value="Phospholipase C/P1 nuclease"/>
    <property type="match status" value="1"/>
</dbReference>
<proteinExistence type="predicted"/>
<evidence type="ECO:0000256" key="1">
    <source>
        <dbReference type="ARBA" id="ARBA00022722"/>
    </source>
</evidence>
<dbReference type="PANTHER" id="PTHR33146:SF26">
    <property type="entry name" value="ENDONUCLEASE 4"/>
    <property type="match status" value="1"/>
</dbReference>
<comment type="caution">
    <text evidence="7">The sequence shown here is derived from an EMBL/GenBank/DDBJ whole genome shotgun (WGS) entry which is preliminary data.</text>
</comment>
<dbReference type="CDD" id="cd11010">
    <property type="entry name" value="S1-P1_nuclease"/>
    <property type="match status" value="1"/>
</dbReference>
<dbReference type="Gene3D" id="1.10.575.10">
    <property type="entry name" value="P1 Nuclease"/>
    <property type="match status" value="1"/>
</dbReference>
<evidence type="ECO:0000256" key="6">
    <source>
        <dbReference type="ARBA" id="ARBA00023180"/>
    </source>
</evidence>
<dbReference type="GO" id="GO:0006308">
    <property type="term" value="P:DNA catabolic process"/>
    <property type="evidence" value="ECO:0007669"/>
    <property type="project" value="InterPro"/>
</dbReference>
<keyword evidence="1" id="KW-0540">Nuclease</keyword>
<reference evidence="7 8" key="1">
    <citation type="journal article" date="2019" name="Environ. Microbiol.">
        <title>Species interactions and distinct microbial communities in high Arctic permafrost affected cryosols are associated with the CH4 and CO2 gas fluxes.</title>
        <authorList>
            <person name="Altshuler I."/>
            <person name="Hamel J."/>
            <person name="Turney S."/>
            <person name="Magnuson E."/>
            <person name="Levesque R."/>
            <person name="Greer C."/>
            <person name="Whyte L.G."/>
        </authorList>
    </citation>
    <scope>NUCLEOTIDE SEQUENCE [LARGE SCALE GENOMIC DNA]</scope>
    <source>
        <strain evidence="7 8">E6.1</strain>
    </source>
</reference>
<evidence type="ECO:0008006" key="9">
    <source>
        <dbReference type="Google" id="ProtNLM"/>
    </source>
</evidence>
<evidence type="ECO:0000256" key="5">
    <source>
        <dbReference type="ARBA" id="ARBA00023157"/>
    </source>
</evidence>
<keyword evidence="4" id="KW-0378">Hydrolase</keyword>
<evidence type="ECO:0000256" key="2">
    <source>
        <dbReference type="ARBA" id="ARBA00022723"/>
    </source>
</evidence>
<organism evidence="7 8">
    <name type="scientific">Sphingomonas glacialis</name>
    <dbReference type="NCBI Taxonomy" id="658225"/>
    <lineage>
        <taxon>Bacteria</taxon>
        <taxon>Pseudomonadati</taxon>
        <taxon>Pseudomonadota</taxon>
        <taxon>Alphaproteobacteria</taxon>
        <taxon>Sphingomonadales</taxon>
        <taxon>Sphingomonadaceae</taxon>
        <taxon>Sphingomonas</taxon>
    </lineage>
</organism>
<dbReference type="GO" id="GO:0046872">
    <property type="term" value="F:metal ion binding"/>
    <property type="evidence" value="ECO:0007669"/>
    <property type="project" value="UniProtKB-KW"/>
</dbReference>
<name>A0A502G0N8_9SPHN</name>
<keyword evidence="8" id="KW-1185">Reference proteome</keyword>
<dbReference type="Pfam" id="PF02265">
    <property type="entry name" value="S1-P1_nuclease"/>
    <property type="match status" value="1"/>
</dbReference>
<dbReference type="AlphaFoldDB" id="A0A502G0N8"/>
<sequence>MACIRAGAVGPTNRGVVMHRIAMLFALCVAAILLLPAKAQAWGKVGHLTVCDLAYRNLTPTTRAAIGELLQSKHGGITVPGKGRMPDEHYSSFNYGCLEEDVLPRRHPDDHFINVARSVTAIGDPACPGTGECILAGITRDLAVLKDRSRSREDRVFALMAIGHWIGDIHQPLHVSFADDRGGNGIDAKLAGKCGTSKYRPDNLHAIWDNCLLEAGMFERVRKRADYKKSWSAYTITYRAVDTLQANTTLAEEQAMVGTDPVPWANESFQITRSPEILYCTQVDDTCRYSPTDATRPAGAPKRLQAIDQAYLQRFDEVVQERVRHAGFRLAHLLNLALDPAYAGPVRNSTQPG</sequence>